<feature type="transmembrane region" description="Helical" evidence="8">
    <location>
        <begin position="278"/>
        <end position="295"/>
    </location>
</feature>
<feature type="region of interest" description="Disordered" evidence="7">
    <location>
        <begin position="417"/>
        <end position="453"/>
    </location>
</feature>
<keyword evidence="4 8" id="KW-0812">Transmembrane</keyword>
<reference evidence="9" key="1">
    <citation type="submission" date="2022-10" db="EMBL/GenBank/DDBJ databases">
        <title>Genome sequence of Actinomyces israelii ATCC 10048.</title>
        <authorList>
            <person name="Watt R.M."/>
            <person name="Tong W.M."/>
        </authorList>
    </citation>
    <scope>NUCLEOTIDE SEQUENCE</scope>
    <source>
        <strain evidence="9">ATCC 10048</strain>
    </source>
</reference>
<dbReference type="Pfam" id="PF07690">
    <property type="entry name" value="MFS_1"/>
    <property type="match status" value="1"/>
</dbReference>
<sequence length="453" mass="45548">MEHLRLLLIGALVNSVGSGLTAFGLAIFAYAVYGSASAVALVQLCAFAPIVLLAPVAGALADRFDRRLIMVIGDGGSVLGLGAVVVALSAPAPRLGHVLAGVAASSCLAALTEPALRASVSDLVDEEDYVRSAGLLQAASSARYLLSPLLAGLLLPLVGLRGLLVLDASTCLVTVACSVVVMRAVGRRGSGDRDAEAPVAHLLGGWRAVTARPAVRGLVAHMTFVTLAIGTLQVLLKPIMLPHVGTAAMGRLETVAAVGILAGAGLVTVLARLRPTTLLSLGTAGAGVAMVLLSLRAWPWWAAVTGFAVFACLALCNAGAETLVRLSIDDDHQARAWGTISLVSQLGYLLAYMSAGPLADRVLQPLLTPDGALAPSLGAVIGTGAGRGAAALVALAGAATVCLAALIHVRRRALAPSALSDGRQTPQTPDAAGAGTGGDAAGTAARSRKEVPC</sequence>
<dbReference type="Gene3D" id="1.20.1250.20">
    <property type="entry name" value="MFS general substrate transporter like domains"/>
    <property type="match status" value="1"/>
</dbReference>
<evidence type="ECO:0000313" key="9">
    <source>
        <dbReference type="EMBL" id="MCZ0857887.1"/>
    </source>
</evidence>
<feature type="transmembrane region" description="Helical" evidence="8">
    <location>
        <begin position="248"/>
        <end position="271"/>
    </location>
</feature>
<keyword evidence="5 8" id="KW-1133">Transmembrane helix</keyword>
<feature type="transmembrane region" description="Helical" evidence="8">
    <location>
        <begin position="164"/>
        <end position="185"/>
    </location>
</feature>
<evidence type="ECO:0000256" key="7">
    <source>
        <dbReference type="SAM" id="MobiDB-lite"/>
    </source>
</evidence>
<feature type="transmembrane region" description="Helical" evidence="8">
    <location>
        <begin position="389"/>
        <end position="409"/>
    </location>
</feature>
<name>A0ABT4I814_9ACTO</name>
<comment type="subcellular location">
    <subcellularLocation>
        <location evidence="1">Cell membrane</location>
        <topology evidence="1">Multi-pass membrane protein</topology>
    </subcellularLocation>
</comment>
<dbReference type="EMBL" id="JAPTMY010000013">
    <property type="protein sequence ID" value="MCZ0857887.1"/>
    <property type="molecule type" value="Genomic_DNA"/>
</dbReference>
<organism evidence="9 10">
    <name type="scientific">Actinomyces israelii</name>
    <dbReference type="NCBI Taxonomy" id="1659"/>
    <lineage>
        <taxon>Bacteria</taxon>
        <taxon>Bacillati</taxon>
        <taxon>Actinomycetota</taxon>
        <taxon>Actinomycetes</taxon>
        <taxon>Actinomycetales</taxon>
        <taxon>Actinomycetaceae</taxon>
        <taxon>Actinomyces</taxon>
    </lineage>
</organism>
<dbReference type="PANTHER" id="PTHR43266">
    <property type="entry name" value="MACROLIDE-EFFLUX PROTEIN"/>
    <property type="match status" value="1"/>
</dbReference>
<dbReference type="SUPFAM" id="SSF103473">
    <property type="entry name" value="MFS general substrate transporter"/>
    <property type="match status" value="1"/>
</dbReference>
<feature type="transmembrane region" description="Helical" evidence="8">
    <location>
        <begin position="7"/>
        <end position="33"/>
    </location>
</feature>
<dbReference type="InterPro" id="IPR036259">
    <property type="entry name" value="MFS_trans_sf"/>
</dbReference>
<evidence type="ECO:0000313" key="10">
    <source>
        <dbReference type="Proteomes" id="UP001072034"/>
    </source>
</evidence>
<dbReference type="Proteomes" id="UP001072034">
    <property type="component" value="Unassembled WGS sequence"/>
</dbReference>
<keyword evidence="3" id="KW-1003">Cell membrane</keyword>
<accession>A0ABT4I814</accession>
<feature type="transmembrane region" description="Helical" evidence="8">
    <location>
        <begin position="39"/>
        <end position="61"/>
    </location>
</feature>
<dbReference type="RefSeq" id="WP_268917385.1">
    <property type="nucleotide sequence ID" value="NZ_JAPTMY010000013.1"/>
</dbReference>
<feature type="transmembrane region" description="Helical" evidence="8">
    <location>
        <begin position="336"/>
        <end position="355"/>
    </location>
</feature>
<protein>
    <submittedName>
        <fullName evidence="9">MFS transporter</fullName>
    </submittedName>
</protein>
<feature type="transmembrane region" description="Helical" evidence="8">
    <location>
        <begin position="217"/>
        <end position="236"/>
    </location>
</feature>
<feature type="transmembrane region" description="Helical" evidence="8">
    <location>
        <begin position="301"/>
        <end position="324"/>
    </location>
</feature>
<dbReference type="CDD" id="cd06173">
    <property type="entry name" value="MFS_MefA_like"/>
    <property type="match status" value="1"/>
</dbReference>
<evidence type="ECO:0000256" key="2">
    <source>
        <dbReference type="ARBA" id="ARBA00022448"/>
    </source>
</evidence>
<keyword evidence="6 8" id="KW-0472">Membrane</keyword>
<comment type="caution">
    <text evidence="9">The sequence shown here is derived from an EMBL/GenBank/DDBJ whole genome shotgun (WGS) entry which is preliminary data.</text>
</comment>
<evidence type="ECO:0000256" key="5">
    <source>
        <dbReference type="ARBA" id="ARBA00022989"/>
    </source>
</evidence>
<gene>
    <name evidence="9" type="ORF">OHJ16_07495</name>
</gene>
<feature type="transmembrane region" description="Helical" evidence="8">
    <location>
        <begin position="68"/>
        <end position="88"/>
    </location>
</feature>
<proteinExistence type="predicted"/>
<dbReference type="PANTHER" id="PTHR43266:SF2">
    <property type="entry name" value="MAJOR FACILITATOR SUPERFAMILY (MFS) PROFILE DOMAIN-CONTAINING PROTEIN"/>
    <property type="match status" value="1"/>
</dbReference>
<evidence type="ECO:0000256" key="4">
    <source>
        <dbReference type="ARBA" id="ARBA00022692"/>
    </source>
</evidence>
<evidence type="ECO:0000256" key="1">
    <source>
        <dbReference type="ARBA" id="ARBA00004651"/>
    </source>
</evidence>
<evidence type="ECO:0000256" key="3">
    <source>
        <dbReference type="ARBA" id="ARBA00022475"/>
    </source>
</evidence>
<evidence type="ECO:0000256" key="6">
    <source>
        <dbReference type="ARBA" id="ARBA00023136"/>
    </source>
</evidence>
<keyword evidence="2" id="KW-0813">Transport</keyword>
<keyword evidence="10" id="KW-1185">Reference proteome</keyword>
<dbReference type="InterPro" id="IPR011701">
    <property type="entry name" value="MFS"/>
</dbReference>
<evidence type="ECO:0000256" key="8">
    <source>
        <dbReference type="SAM" id="Phobius"/>
    </source>
</evidence>